<evidence type="ECO:0000256" key="1">
    <source>
        <dbReference type="SAM" id="SignalP"/>
    </source>
</evidence>
<gene>
    <name evidence="2" type="ORF">H9627_14020</name>
</gene>
<evidence type="ECO:0000313" key="2">
    <source>
        <dbReference type="EMBL" id="MBD8031407.1"/>
    </source>
</evidence>
<dbReference type="Proteomes" id="UP000650224">
    <property type="component" value="Unassembled WGS sequence"/>
</dbReference>
<dbReference type="PROSITE" id="PS51257">
    <property type="entry name" value="PROKAR_LIPOPROTEIN"/>
    <property type="match status" value="1"/>
</dbReference>
<keyword evidence="1" id="KW-0732">Signal</keyword>
<keyword evidence="3" id="KW-1185">Reference proteome</keyword>
<dbReference type="RefSeq" id="WP_191734631.1">
    <property type="nucleotide sequence ID" value="NZ_JACSPR010000019.1"/>
</dbReference>
<evidence type="ECO:0008006" key="4">
    <source>
        <dbReference type="Google" id="ProtNLM"/>
    </source>
</evidence>
<feature type="signal peptide" evidence="1">
    <location>
        <begin position="1"/>
        <end position="16"/>
    </location>
</feature>
<protein>
    <recommendedName>
        <fullName evidence="4">Lipoprotein</fullName>
    </recommendedName>
</protein>
<proteinExistence type="predicted"/>
<accession>A0A8I0HPP2</accession>
<dbReference type="EMBL" id="JACSPR010000019">
    <property type="protein sequence ID" value="MBD8031407.1"/>
    <property type="molecule type" value="Genomic_DNA"/>
</dbReference>
<reference evidence="2 3" key="1">
    <citation type="submission" date="2020-08" db="EMBL/GenBank/DDBJ databases">
        <title>A Genomic Blueprint of the Chicken Gut Microbiome.</title>
        <authorList>
            <person name="Gilroy R."/>
            <person name="Ravi A."/>
            <person name="Getino M."/>
            <person name="Pursley I."/>
            <person name="Horton D.L."/>
            <person name="Alikhan N.-F."/>
            <person name="Baker D."/>
            <person name="Gharbi K."/>
            <person name="Hall N."/>
            <person name="Watson M."/>
            <person name="Adriaenssens E.M."/>
            <person name="Foster-Nyarko E."/>
            <person name="Jarju S."/>
            <person name="Secka A."/>
            <person name="Antonio M."/>
            <person name="Oren A."/>
            <person name="Chaudhuri R."/>
            <person name="La Ragione R.M."/>
            <person name="Hildebrand F."/>
            <person name="Pallen M.J."/>
        </authorList>
    </citation>
    <scope>NUCLEOTIDE SEQUENCE [LARGE SCALE GENOMIC DNA]</scope>
    <source>
        <strain evidence="2 3">Sa1YVA5</strain>
    </source>
</reference>
<name>A0A8I0HPP2_9CORY</name>
<comment type="caution">
    <text evidence="2">The sequence shown here is derived from an EMBL/GenBank/DDBJ whole genome shotgun (WGS) entry which is preliminary data.</text>
</comment>
<evidence type="ECO:0000313" key="3">
    <source>
        <dbReference type="Proteomes" id="UP000650224"/>
    </source>
</evidence>
<organism evidence="2 3">
    <name type="scientific">Corynebacterium gallinarum</name>
    <dbReference type="NCBI Taxonomy" id="2762214"/>
    <lineage>
        <taxon>Bacteria</taxon>
        <taxon>Bacillati</taxon>
        <taxon>Actinomycetota</taxon>
        <taxon>Actinomycetes</taxon>
        <taxon>Mycobacteriales</taxon>
        <taxon>Corynebacteriaceae</taxon>
        <taxon>Corynebacterium</taxon>
    </lineage>
</organism>
<feature type="chain" id="PRO_5038627909" description="Lipoprotein" evidence="1">
    <location>
        <begin position="17"/>
        <end position="179"/>
    </location>
</feature>
<dbReference type="AlphaFoldDB" id="A0A8I0HPP2"/>
<sequence>MKRLPFLLLLPVVTLAGCGNYINVEAEGISGMSSDVDGNITIHMFVCDSNAVTRLELVGGFYDGPSGTNNPPLGALEPPEPATGYIAVNLSDPAPWEVVEPLTLPEEEEKYILTTPYAEDGGSSIPFAKEKYISGVGLTVGEIKSTEPDLVVRDSFEKPNYVFGTSEDFIKYGEQWCAK</sequence>